<dbReference type="InterPro" id="IPR029063">
    <property type="entry name" value="SAM-dependent_MTases_sf"/>
</dbReference>
<dbReference type="PANTHER" id="PTHR14911:SF13">
    <property type="entry name" value="TRNA (GUANINE(6)-N2)-METHYLTRANSFERASE THUMP3"/>
    <property type="match status" value="1"/>
</dbReference>
<evidence type="ECO:0000313" key="2">
    <source>
        <dbReference type="EMBL" id="NGZ76026.1"/>
    </source>
</evidence>
<dbReference type="InterPro" id="IPR000241">
    <property type="entry name" value="RlmKL-like_Mtase"/>
</dbReference>
<accession>A0ABX0F4Y6</accession>
<dbReference type="CDD" id="cd02440">
    <property type="entry name" value="AdoMet_MTases"/>
    <property type="match status" value="1"/>
</dbReference>
<dbReference type="GO" id="GO:0032259">
    <property type="term" value="P:methylation"/>
    <property type="evidence" value="ECO:0007669"/>
    <property type="project" value="UniProtKB-KW"/>
</dbReference>
<keyword evidence="2" id="KW-0489">Methyltransferase</keyword>
<evidence type="ECO:0000313" key="3">
    <source>
        <dbReference type="Proteomes" id="UP000800303"/>
    </source>
</evidence>
<dbReference type="EMBL" id="JAAFGS010000003">
    <property type="protein sequence ID" value="NGZ76026.1"/>
    <property type="molecule type" value="Genomic_DNA"/>
</dbReference>
<sequence length="315" mass="35150">MERMEKVERDSVYLYDFACHEDERPLCELELGLLLNGEPGERFMLSDRLVDPSRSPFLRGRLTVEKRGGSLEEASEAASELALNGETFKLRYIEADGEADYDERRRIERTVGANIRGKAEMKRPQRLYGIARSGEEWLLGPYTESEPVWLRHNEKPRQYSTALGTRTARAVANIAVPVPEGIKAVDPCCGIGTVLIEAKSMGIDMDGFDLNPLAAIGARENLAHFGLPGTVVVADMRTLEGHYDALVLDLPYNLCSVLTAEERLEMLRAARRLAKRCVIVATEEIGPQVEAAGFRLAEHCIVRKGRFARHIRVGV</sequence>
<dbReference type="PANTHER" id="PTHR14911">
    <property type="entry name" value="THUMP DOMAIN-CONTAINING"/>
    <property type="match status" value="1"/>
</dbReference>
<proteinExistence type="predicted"/>
<dbReference type="Pfam" id="PF01170">
    <property type="entry name" value="UPF0020"/>
    <property type="match status" value="1"/>
</dbReference>
<dbReference type="SUPFAM" id="SSF53335">
    <property type="entry name" value="S-adenosyl-L-methionine-dependent methyltransferases"/>
    <property type="match status" value="1"/>
</dbReference>
<protein>
    <submittedName>
        <fullName evidence="2">RNA methyltransferase</fullName>
    </submittedName>
</protein>
<comment type="caution">
    <text evidence="2">The sequence shown here is derived from an EMBL/GenBank/DDBJ whole genome shotgun (WGS) entry which is preliminary data.</text>
</comment>
<dbReference type="GO" id="GO:0008168">
    <property type="term" value="F:methyltransferase activity"/>
    <property type="evidence" value="ECO:0007669"/>
    <property type="project" value="UniProtKB-KW"/>
</dbReference>
<keyword evidence="3" id="KW-1185">Reference proteome</keyword>
<dbReference type="Proteomes" id="UP000800303">
    <property type="component" value="Unassembled WGS sequence"/>
</dbReference>
<name>A0ABX0F4Y6_9BACL</name>
<organism evidence="2 3">
    <name type="scientific">Saccharibacillus alkalitolerans</name>
    <dbReference type="NCBI Taxonomy" id="2705290"/>
    <lineage>
        <taxon>Bacteria</taxon>
        <taxon>Bacillati</taxon>
        <taxon>Bacillota</taxon>
        <taxon>Bacilli</taxon>
        <taxon>Bacillales</taxon>
        <taxon>Paenibacillaceae</taxon>
        <taxon>Saccharibacillus</taxon>
    </lineage>
</organism>
<dbReference type="Gene3D" id="3.40.50.150">
    <property type="entry name" value="Vaccinia Virus protein VP39"/>
    <property type="match status" value="1"/>
</dbReference>
<evidence type="ECO:0000259" key="1">
    <source>
        <dbReference type="Pfam" id="PF01170"/>
    </source>
</evidence>
<feature type="domain" description="Ribosomal RNA large subunit methyltransferase K/L-like methyltransferase" evidence="1">
    <location>
        <begin position="155"/>
        <end position="275"/>
    </location>
</feature>
<gene>
    <name evidence="2" type="ORF">GYN08_11930</name>
</gene>
<reference evidence="2 3" key="1">
    <citation type="submission" date="2020-01" db="EMBL/GenBank/DDBJ databases">
        <title>Polyphasic characterisation and genomic insights into a novel alkali tolerant bacterium VR-M41.</title>
        <authorList>
            <person name="Vemuluri V.R."/>
        </authorList>
    </citation>
    <scope>NUCLEOTIDE SEQUENCE [LARGE SCALE GENOMIC DNA]</scope>
    <source>
        <strain evidence="2 3">VR-M41</strain>
    </source>
</reference>
<keyword evidence="2" id="KW-0808">Transferase</keyword>